<dbReference type="Gene3D" id="3.40.190.10">
    <property type="entry name" value="Periplasmic binding protein-like II"/>
    <property type="match status" value="2"/>
</dbReference>
<accession>A0A382LAY8</accession>
<dbReference type="EMBL" id="UINC01085891">
    <property type="protein sequence ID" value="SVC33840.1"/>
    <property type="molecule type" value="Genomic_DNA"/>
</dbReference>
<dbReference type="Pfam" id="PF16868">
    <property type="entry name" value="NMT1_3"/>
    <property type="match status" value="1"/>
</dbReference>
<dbReference type="PANTHER" id="PTHR42941">
    <property type="entry name" value="SLL1037 PROTEIN"/>
    <property type="match status" value="1"/>
</dbReference>
<protein>
    <recommendedName>
        <fullName evidence="2">TAXI family TRAP transporter solute-binding subunit</fullName>
    </recommendedName>
</protein>
<dbReference type="InterPro" id="IPR011852">
    <property type="entry name" value="TRAP_TAXI"/>
</dbReference>
<proteinExistence type="predicted"/>
<dbReference type="NCBIfam" id="TIGR02122">
    <property type="entry name" value="TRAP_TAXI"/>
    <property type="match status" value="1"/>
</dbReference>
<feature type="non-terminal residue" evidence="1">
    <location>
        <position position="1"/>
    </location>
</feature>
<dbReference type="CDD" id="cd13520">
    <property type="entry name" value="PBP2_TAXI_TRAP"/>
    <property type="match status" value="1"/>
</dbReference>
<gene>
    <name evidence="1" type="ORF">METZ01_LOCUS286694</name>
</gene>
<dbReference type="AlphaFoldDB" id="A0A382LAY8"/>
<feature type="non-terminal residue" evidence="1">
    <location>
        <position position="290"/>
    </location>
</feature>
<reference evidence="1" key="1">
    <citation type="submission" date="2018-05" db="EMBL/GenBank/DDBJ databases">
        <authorList>
            <person name="Lanie J.A."/>
            <person name="Ng W.-L."/>
            <person name="Kazmierczak K.M."/>
            <person name="Andrzejewski T.M."/>
            <person name="Davidsen T.M."/>
            <person name="Wayne K.J."/>
            <person name="Tettelin H."/>
            <person name="Glass J.I."/>
            <person name="Rusch D."/>
            <person name="Podicherti R."/>
            <person name="Tsui H.-C.T."/>
            <person name="Winkler M.E."/>
        </authorList>
    </citation>
    <scope>NUCLEOTIDE SEQUENCE</scope>
</reference>
<evidence type="ECO:0008006" key="2">
    <source>
        <dbReference type="Google" id="ProtNLM"/>
    </source>
</evidence>
<name>A0A382LAY8_9ZZZZ</name>
<sequence>VVRKKTYFHWVKTPILALTVSLLACSGDGAGGPSNFLSLGTAGTGGIWYPLGGAMASLLSIADENRTYTAEVTGGAVENINRIRAGQIDLAFSTANTVYDAYFGSEDFDGTVPNLRVLAPLYANPTHVLVSAGSDAQRVEDFRGLRVSVGAPGSGTEQISKRILEAHGLTYQDVNVRYLTFNESASALRDRAIDAAIISVGYPAAAILEATATGGARLIPITPSRTADLMNLYPYFGPGEIPGGVYPGVDEPLATAVVLNWIVAGEELENDIVLNLLDLMANDRQALERV</sequence>
<organism evidence="1">
    <name type="scientific">marine metagenome</name>
    <dbReference type="NCBI Taxonomy" id="408172"/>
    <lineage>
        <taxon>unclassified sequences</taxon>
        <taxon>metagenomes</taxon>
        <taxon>ecological metagenomes</taxon>
    </lineage>
</organism>
<dbReference type="PANTHER" id="PTHR42941:SF1">
    <property type="entry name" value="SLL1037 PROTEIN"/>
    <property type="match status" value="1"/>
</dbReference>
<dbReference type="SUPFAM" id="SSF53850">
    <property type="entry name" value="Periplasmic binding protein-like II"/>
    <property type="match status" value="1"/>
</dbReference>
<evidence type="ECO:0000313" key="1">
    <source>
        <dbReference type="EMBL" id="SVC33840.1"/>
    </source>
</evidence>